<proteinExistence type="predicted"/>
<protein>
    <submittedName>
        <fullName evidence="2">Uncharacterized protein</fullName>
    </submittedName>
</protein>
<feature type="region of interest" description="Disordered" evidence="1">
    <location>
        <begin position="1"/>
        <end position="30"/>
    </location>
</feature>
<name>A0AAN7YPF8_9MYCE</name>
<dbReference type="EMBL" id="JAVFKY010000003">
    <property type="protein sequence ID" value="KAK5578914.1"/>
    <property type="molecule type" value="Genomic_DNA"/>
</dbReference>
<evidence type="ECO:0000256" key="1">
    <source>
        <dbReference type="SAM" id="MobiDB-lite"/>
    </source>
</evidence>
<evidence type="ECO:0000313" key="3">
    <source>
        <dbReference type="Proteomes" id="UP001344447"/>
    </source>
</evidence>
<dbReference type="Proteomes" id="UP001344447">
    <property type="component" value="Unassembled WGS sequence"/>
</dbReference>
<feature type="compositionally biased region" description="Polar residues" evidence="1">
    <location>
        <begin position="1"/>
        <end position="20"/>
    </location>
</feature>
<feature type="compositionally biased region" description="Acidic residues" evidence="1">
    <location>
        <begin position="21"/>
        <end position="30"/>
    </location>
</feature>
<comment type="caution">
    <text evidence="2">The sequence shown here is derived from an EMBL/GenBank/DDBJ whole genome shotgun (WGS) entry which is preliminary data.</text>
</comment>
<accession>A0AAN7YPF8</accession>
<keyword evidence="3" id="KW-1185">Reference proteome</keyword>
<evidence type="ECO:0000313" key="2">
    <source>
        <dbReference type="EMBL" id="KAK5578914.1"/>
    </source>
</evidence>
<gene>
    <name evidence="2" type="ORF">RB653_008589</name>
</gene>
<dbReference type="AlphaFoldDB" id="A0AAN7YPF8"/>
<organism evidence="2 3">
    <name type="scientific">Dictyostelium firmibasis</name>
    <dbReference type="NCBI Taxonomy" id="79012"/>
    <lineage>
        <taxon>Eukaryota</taxon>
        <taxon>Amoebozoa</taxon>
        <taxon>Evosea</taxon>
        <taxon>Eumycetozoa</taxon>
        <taxon>Dictyostelia</taxon>
        <taxon>Dictyosteliales</taxon>
        <taxon>Dictyosteliaceae</taxon>
        <taxon>Dictyostelium</taxon>
    </lineage>
</organism>
<reference evidence="2 3" key="1">
    <citation type="submission" date="2023-11" db="EMBL/GenBank/DDBJ databases">
        <title>Dfirmibasis_genome.</title>
        <authorList>
            <person name="Edelbroek B."/>
            <person name="Kjellin J."/>
            <person name="Jerlstrom-Hultqvist J."/>
            <person name="Soderbom F."/>
        </authorList>
    </citation>
    <scope>NUCLEOTIDE SEQUENCE [LARGE SCALE GENOMIC DNA]</scope>
    <source>
        <strain evidence="2 3">TNS-C-14</strain>
    </source>
</reference>
<sequence>MSVYQKTVTHAPATINSANQVDDDDDFDTDPDYVNDISEKDTRWGSKIIGTDKGNGKDMEEIRANAFNKHQTITQEEYENKKMLYGGERAAQNKKD</sequence>